<evidence type="ECO:0000313" key="3">
    <source>
        <dbReference type="Proteomes" id="UP000014627"/>
    </source>
</evidence>
<proteinExistence type="predicted"/>
<name>A0ABN0MNR5_CHLPS</name>
<gene>
    <name evidence="2" type="ORF">CP99DC5_0820</name>
</gene>
<organism evidence="2 3">
    <name type="scientific">Chlamydia psittaci 99DC5</name>
    <dbReference type="NCBI Taxonomy" id="1112251"/>
    <lineage>
        <taxon>Bacteria</taxon>
        <taxon>Pseudomonadati</taxon>
        <taxon>Chlamydiota</taxon>
        <taxon>Chlamydiia</taxon>
        <taxon>Chlamydiales</taxon>
        <taxon>Chlamydiaceae</taxon>
        <taxon>Chlamydia/Chlamydophila group</taxon>
        <taxon>Chlamydia</taxon>
    </lineage>
</organism>
<keyword evidence="1" id="KW-0472">Membrane</keyword>
<dbReference type="Proteomes" id="UP000014627">
    <property type="component" value="Unassembled WGS sequence"/>
</dbReference>
<keyword evidence="1" id="KW-1133">Transmembrane helix</keyword>
<comment type="caution">
    <text evidence="2">The sequence shown here is derived from an EMBL/GenBank/DDBJ whole genome shotgun (WGS) entry which is preliminary data.</text>
</comment>
<accession>A0ABN0MNR5</accession>
<sequence length="38" mass="4161">MCNEVLIVSVQAVLASSLIVKMLLHLFPFSSCALNRGR</sequence>
<reference evidence="2 3" key="1">
    <citation type="submission" date="2013-04" db="EMBL/GenBank/DDBJ databases">
        <title>Genome sequence of Chlamydia psittaci 99DC5.</title>
        <authorList>
            <person name="Huot-Creasy H."/>
            <person name="McCracken C.L."/>
            <person name="Humphries M."/>
            <person name="Sachse K."/>
            <person name="Laroucau K."/>
            <person name="Bavoil P."/>
            <person name="Myers G.S."/>
        </authorList>
    </citation>
    <scope>NUCLEOTIDE SEQUENCE [LARGE SCALE GENOMIC DNA]</scope>
    <source>
        <strain evidence="2 3">99DC5</strain>
    </source>
</reference>
<keyword evidence="3" id="KW-1185">Reference proteome</keyword>
<evidence type="ECO:0000256" key="1">
    <source>
        <dbReference type="SAM" id="Phobius"/>
    </source>
</evidence>
<keyword evidence="1" id="KW-0812">Transmembrane</keyword>
<dbReference type="EMBL" id="ATLC01000053">
    <property type="protein sequence ID" value="EPJ27650.1"/>
    <property type="molecule type" value="Genomic_DNA"/>
</dbReference>
<protein>
    <submittedName>
        <fullName evidence="2">Membrane protein</fullName>
    </submittedName>
</protein>
<evidence type="ECO:0000313" key="2">
    <source>
        <dbReference type="EMBL" id="EPJ27650.1"/>
    </source>
</evidence>
<feature type="transmembrane region" description="Helical" evidence="1">
    <location>
        <begin position="6"/>
        <end position="29"/>
    </location>
</feature>